<dbReference type="RefSeq" id="WP_000301883.1">
    <property type="nucleotide sequence ID" value="NZ_NFCF01000051.1"/>
</dbReference>
<organism evidence="1 2">
    <name type="scientific">Bacillus thuringiensis serovar mexicanensis</name>
    <dbReference type="NCBI Taxonomy" id="180868"/>
    <lineage>
        <taxon>Bacteria</taxon>
        <taxon>Bacillati</taxon>
        <taxon>Bacillota</taxon>
        <taxon>Bacilli</taxon>
        <taxon>Bacillales</taxon>
        <taxon>Bacillaceae</taxon>
        <taxon>Bacillus</taxon>
        <taxon>Bacillus cereus group</taxon>
    </lineage>
</organism>
<dbReference type="Proteomes" id="UP000195152">
    <property type="component" value="Unassembled WGS sequence"/>
</dbReference>
<dbReference type="AlphaFoldDB" id="A0A242WCR5"/>
<reference evidence="1 2" key="1">
    <citation type="submission" date="2016-10" db="EMBL/GenBank/DDBJ databases">
        <title>Comparative genomics of Bacillus thuringiensis reveals a path to pathogens against multiple invertebrate hosts.</title>
        <authorList>
            <person name="Zheng J."/>
            <person name="Gao Q."/>
            <person name="Liu H."/>
            <person name="Peng D."/>
            <person name="Ruan L."/>
            <person name="Sun M."/>
        </authorList>
    </citation>
    <scope>NUCLEOTIDE SEQUENCE [LARGE SCALE GENOMIC DNA]</scope>
    <source>
        <strain evidence="1">BGSC 4AC1</strain>
    </source>
</reference>
<evidence type="ECO:0000313" key="2">
    <source>
        <dbReference type="Proteomes" id="UP000195152"/>
    </source>
</evidence>
<proteinExistence type="predicted"/>
<comment type="caution">
    <text evidence="1">The sequence shown here is derived from an EMBL/GenBank/DDBJ whole genome shotgun (WGS) entry which is preliminary data.</text>
</comment>
<sequence length="93" mass="10661">MAVVNLTQRPYTTRWPPGTEQEFWIGPADIFRHSTITVTPHAYEPTYEKNLISVLEVKIEERPPGEVIVYVRMRNSGTSTIRSFYLYVSTVGA</sequence>
<protein>
    <submittedName>
        <fullName evidence="1">Uncharacterized protein</fullName>
    </submittedName>
</protein>
<dbReference type="EMBL" id="NFCF01000051">
    <property type="protein sequence ID" value="OTW52850.1"/>
    <property type="molecule type" value="Genomic_DNA"/>
</dbReference>
<name>A0A242WCR5_BACTU</name>
<gene>
    <name evidence="1" type="ORF">BK699_05645</name>
</gene>
<accession>A0A242WCR5</accession>
<evidence type="ECO:0000313" key="1">
    <source>
        <dbReference type="EMBL" id="OTW52850.1"/>
    </source>
</evidence>